<dbReference type="Proteomes" id="UP001530377">
    <property type="component" value="Unassembled WGS sequence"/>
</dbReference>
<keyword evidence="2" id="KW-1185">Reference proteome</keyword>
<dbReference type="EMBL" id="JALLPB020000205">
    <property type="protein sequence ID" value="KAL3815294.1"/>
    <property type="molecule type" value="Genomic_DNA"/>
</dbReference>
<proteinExistence type="predicted"/>
<protein>
    <recommendedName>
        <fullName evidence="3">Methyltransferase</fullName>
    </recommendedName>
</protein>
<dbReference type="InterPro" id="IPR029063">
    <property type="entry name" value="SAM-dependent_MTases_sf"/>
</dbReference>
<dbReference type="Gene3D" id="3.40.50.150">
    <property type="entry name" value="Vaccinia Virus protein VP39"/>
    <property type="match status" value="1"/>
</dbReference>
<dbReference type="SUPFAM" id="SSF53335">
    <property type="entry name" value="S-adenosyl-L-methionine-dependent methyltransferases"/>
    <property type="match status" value="1"/>
</dbReference>
<organism evidence="1 2">
    <name type="scientific">Cyclostephanos tholiformis</name>
    <dbReference type="NCBI Taxonomy" id="382380"/>
    <lineage>
        <taxon>Eukaryota</taxon>
        <taxon>Sar</taxon>
        <taxon>Stramenopiles</taxon>
        <taxon>Ochrophyta</taxon>
        <taxon>Bacillariophyta</taxon>
        <taxon>Coscinodiscophyceae</taxon>
        <taxon>Thalassiosirophycidae</taxon>
        <taxon>Stephanodiscales</taxon>
        <taxon>Stephanodiscaceae</taxon>
        <taxon>Cyclostephanos</taxon>
    </lineage>
</organism>
<gene>
    <name evidence="1" type="ORF">ACHAXA_006796</name>
</gene>
<evidence type="ECO:0000313" key="2">
    <source>
        <dbReference type="Proteomes" id="UP001530377"/>
    </source>
</evidence>
<sequence>MHGAGVPTFKHRDDLGDIVQLEGFTTGLELGVQYGYFSSAMLSRWSKCVEYHLADLWGPLENYEDYANVDQSKQDKIYDDAMERLEPWKSKIRVCRNLTVVCSNNFEDEYFDFIYVDARHDFKGVAADLEAYWPKLKAGGIFAGHDYITNDESGQNWTVNYDGTIDLTGTVIKGAVDAFAKTVCRQVTVSYRESGFNTWAIRK</sequence>
<evidence type="ECO:0008006" key="3">
    <source>
        <dbReference type="Google" id="ProtNLM"/>
    </source>
</evidence>
<reference evidence="1 2" key="1">
    <citation type="submission" date="2024-10" db="EMBL/GenBank/DDBJ databases">
        <title>Updated reference genomes for cyclostephanoid diatoms.</title>
        <authorList>
            <person name="Roberts W.R."/>
            <person name="Alverson A.J."/>
        </authorList>
    </citation>
    <scope>NUCLEOTIDE SEQUENCE [LARGE SCALE GENOMIC DNA]</scope>
    <source>
        <strain evidence="1 2">AJA228-03</strain>
    </source>
</reference>
<name>A0ABD3RRK0_9STRA</name>
<dbReference type="AlphaFoldDB" id="A0ABD3RRK0"/>
<dbReference type="PANTHER" id="PTHR37909">
    <property type="entry name" value="S-ADENOSYL-L-METHIONINE-DEPENDENT METHYLTRANSFERASES SUPERFAMILY PROTEIN"/>
    <property type="match status" value="1"/>
</dbReference>
<dbReference type="PANTHER" id="PTHR37909:SF1">
    <property type="entry name" value="S-ADENOSYL-L-METHIONINE-DEPENDENT METHYLTRANSFERASES SUPERFAMILY PROTEIN"/>
    <property type="match status" value="1"/>
</dbReference>
<accession>A0ABD3RRK0</accession>
<comment type="caution">
    <text evidence="1">The sequence shown here is derived from an EMBL/GenBank/DDBJ whole genome shotgun (WGS) entry which is preliminary data.</text>
</comment>
<evidence type="ECO:0000313" key="1">
    <source>
        <dbReference type="EMBL" id="KAL3815294.1"/>
    </source>
</evidence>
<dbReference type="Pfam" id="PF13578">
    <property type="entry name" value="Methyltransf_24"/>
    <property type="match status" value="1"/>
</dbReference>